<dbReference type="InterPro" id="IPR018316">
    <property type="entry name" value="Tubulin/FtsZ_2-layer-sand-dom"/>
</dbReference>
<keyword evidence="14" id="KW-0812">Transmembrane</keyword>
<dbReference type="SUPFAM" id="SSF55307">
    <property type="entry name" value="Tubulin C-terminal domain-like"/>
    <property type="match status" value="2"/>
</dbReference>
<dbReference type="GO" id="GO:0005200">
    <property type="term" value="F:structural constituent of cytoskeleton"/>
    <property type="evidence" value="ECO:0007669"/>
    <property type="project" value="InterPro"/>
</dbReference>
<evidence type="ECO:0000256" key="3">
    <source>
        <dbReference type="ARBA" id="ARBA00009636"/>
    </source>
</evidence>
<keyword evidence="8" id="KW-0378">Hydrolase</keyword>
<feature type="region of interest" description="Disordered" evidence="13">
    <location>
        <begin position="591"/>
        <end position="630"/>
    </location>
</feature>
<dbReference type="InterPro" id="IPR003323">
    <property type="entry name" value="OTU_dom"/>
</dbReference>
<accession>A0A9P1GQ86</accession>
<dbReference type="Gene3D" id="3.30.1330.20">
    <property type="entry name" value="Tubulin/FtsZ, C-terminal domain"/>
    <property type="match status" value="1"/>
</dbReference>
<dbReference type="InterPro" id="IPR023123">
    <property type="entry name" value="Tubulin_C"/>
</dbReference>
<evidence type="ECO:0000256" key="2">
    <source>
        <dbReference type="ARBA" id="ARBA00004245"/>
    </source>
</evidence>
<dbReference type="CDD" id="cd02186">
    <property type="entry name" value="alpha_tubulin"/>
    <property type="match status" value="1"/>
</dbReference>
<dbReference type="GO" id="GO:0005525">
    <property type="term" value="F:GTP binding"/>
    <property type="evidence" value="ECO:0007669"/>
    <property type="project" value="UniProtKB-KW"/>
</dbReference>
<dbReference type="FunFam" id="3.40.50.1440:FF:000007">
    <property type="entry name" value="Tubulin alpha chain"/>
    <property type="match status" value="1"/>
</dbReference>
<dbReference type="FunFam" id="3.30.1330.20:FF:000001">
    <property type="entry name" value="Tubulin alpha chain"/>
    <property type="match status" value="1"/>
</dbReference>
<keyword evidence="14" id="KW-0472">Membrane</keyword>
<keyword evidence="9" id="KW-0460">Magnesium</keyword>
<feature type="region of interest" description="Disordered" evidence="13">
    <location>
        <begin position="1264"/>
        <end position="1308"/>
    </location>
</feature>
<evidence type="ECO:0000259" key="15">
    <source>
        <dbReference type="PROSITE" id="PS50802"/>
    </source>
</evidence>
<dbReference type="InterPro" id="IPR002452">
    <property type="entry name" value="Alpha_tubulin"/>
</dbReference>
<dbReference type="SMART" id="SM00864">
    <property type="entry name" value="Tubulin"/>
    <property type="match status" value="1"/>
</dbReference>
<comment type="subcellular location">
    <subcellularLocation>
        <location evidence="2">Cytoplasm</location>
        <location evidence="2">Cytoskeleton</location>
    </subcellularLocation>
</comment>
<dbReference type="CDD" id="cd22744">
    <property type="entry name" value="OTU"/>
    <property type="match status" value="1"/>
</dbReference>
<dbReference type="Gene3D" id="3.40.50.1440">
    <property type="entry name" value="Tubulin/FtsZ, GTPase domain"/>
    <property type="match status" value="1"/>
</dbReference>
<dbReference type="GO" id="GO:0007017">
    <property type="term" value="P:microtubule-based process"/>
    <property type="evidence" value="ECO:0007669"/>
    <property type="project" value="InterPro"/>
</dbReference>
<name>A0A9P1GQ86_9DINO</name>
<dbReference type="GO" id="GO:0016787">
    <property type="term" value="F:hydrolase activity"/>
    <property type="evidence" value="ECO:0007669"/>
    <property type="project" value="UniProtKB-KW"/>
</dbReference>
<dbReference type="InterPro" id="IPR017975">
    <property type="entry name" value="Tubulin_CS"/>
</dbReference>
<dbReference type="InterPro" id="IPR000217">
    <property type="entry name" value="Tubulin"/>
</dbReference>
<reference evidence="16" key="1">
    <citation type="submission" date="2022-10" db="EMBL/GenBank/DDBJ databases">
        <authorList>
            <person name="Chen Y."/>
            <person name="Dougan E. K."/>
            <person name="Chan C."/>
            <person name="Rhodes N."/>
            <person name="Thang M."/>
        </authorList>
    </citation>
    <scope>NUCLEOTIDE SEQUENCE</scope>
</reference>
<sequence>MCIAIAPTCITKEPTVVDEVRTGTYRQLFHPEQLISGKEDAANNFARGHYTIGKEIVDLVLDRIRKLADNCTGLQGFCVYNACGGGTGSGLGCLMLERLSVDYGKKSKISFTVWCCPQVATAVVEPYNTVLCVHSLLEHTDVTIMYDNEALYDICRRNLDIERPTYTNLNRLIAQIISSLTASLRFDGALNVDITEFQTNLVPYPRIHFMLTSYAPVISAEKAYHEQLSVAEITMSVFEPASMMVKCDPRHGKYMACCMMYRGDVVPKDVNAAVATIKTKRTIQFVDWCPTGFKCGINYQPPTVVPGGDLAKVMRACCMISNSTAIAEVFSRIDHKFDLMHRDEDGLSIALVEHHGRKVAKHCFHEMASTWWKWALVICVVIHGTLECEHLRDLFLLMLFADKCKCVLLPKCVLSPKVFCERRFRTKACTSDKPKFCKAKTCRHKMHEQARQRLSRKKAQSAYLCPCNKAVCPLTIGKAQNHGRQKDELVKDLEQICSKTNQSFHEPKERKSISEAKVVSRSFLGGAKATHKEQDDLLTGLQKLLQAQTQQSSHNTQTGELLQALKALVRKAEHDLECDLLTELRNLVQTETKRRSKKNQQPQKEEPAWQPSWRPAQQPAPKPVERGATRLWTRNRMKHTFAMPQPKRNGLKCTVCWIAKKTLRPPSFCKSIGEPEELKQEQRIPGMMGSKLQHRKCWVASWGEAPILKRKLNLHDPDLKKAFDDAKQGQETFVVRLSAPGNYQTCNWQNWNRLVKAPGSAARLWAQSILGNSYSLGYTFKFELIDEKNVRGMLRVHTRAAAESLIASSGHYNVETGQRWFCEAVSQNLQTHNIKLAWIPWHQPESWHEYADRCRRQDSQGLVHGRHQLALRVAEGDPRIVPRPSLWRAEIIPPGWSPQQLEQFCAQAGFFDIELIAKNWRRNGSSWLFKAMADNFEDTISVAVALEGNSEYEVTFTKEAKRRQHSAFQPLSRERSIKLNHHQQVNRPAPAIHLAEDAMDEEPVAHEDDSVDSAMGAFVATKRPAASTDTNSTKRKCWRGWLPDGAQRVDNQGGGDCLFLSIATALNSVMTNKSYSGSQVRLFLHSFMLQHHLEYEALWDRHKAGSGSPAQDDYTFQDYLSEIKIAGTWHGYLECYTAASALKRPVYLLDDSGEVTPFPYDGPKSQHPIALYYDGSGHFETLKGPQSMWDQLMLYSQKHQVQKRGFLGGGKCSPRPSCRLTDFAASSIAKNSLKRSKQCAQSKSGRSLALTDFATSQKQASSKSCRLTDFASPGQQSKSPRAKTPSMKLTQFASPVSTKKSATPWRQADGPAPWNKGKFVKHGKVSPAILLICLGWRGLVVPTCMSFLCFLLVGCLFAAFSRLGNWNPKLRLQSLRGCFEEAEAQTLRELESHKTCKDSFARPLLRRKLSPLIAQRHKACESTAYSKRAFVHHYVGEGMEEGEFSEAREDLAALESLGFGGSFRKDYEEVGIETAEGEGEEEGYGDEF</sequence>
<reference evidence="17" key="2">
    <citation type="submission" date="2024-04" db="EMBL/GenBank/DDBJ databases">
        <authorList>
            <person name="Chen Y."/>
            <person name="Shah S."/>
            <person name="Dougan E. K."/>
            <person name="Thang M."/>
            <person name="Chan C."/>
        </authorList>
    </citation>
    <scope>NUCLEOTIDE SEQUENCE [LARGE SCALE GENOMIC DNA]</scope>
</reference>
<gene>
    <name evidence="16" type="ORF">C1SCF055_LOCUS43443</name>
</gene>
<feature type="transmembrane region" description="Helical" evidence="14">
    <location>
        <begin position="1334"/>
        <end position="1360"/>
    </location>
</feature>
<comment type="catalytic activity">
    <reaction evidence="12">
        <text>GTP + H2O = GDP + phosphate + H(+)</text>
        <dbReference type="Rhea" id="RHEA:19669"/>
        <dbReference type="ChEBI" id="CHEBI:15377"/>
        <dbReference type="ChEBI" id="CHEBI:15378"/>
        <dbReference type="ChEBI" id="CHEBI:37565"/>
        <dbReference type="ChEBI" id="CHEBI:43474"/>
        <dbReference type="ChEBI" id="CHEBI:58189"/>
    </reaction>
    <physiologicalReaction direction="left-to-right" evidence="12">
        <dbReference type="Rhea" id="RHEA:19670"/>
    </physiologicalReaction>
</comment>
<dbReference type="InterPro" id="IPR003008">
    <property type="entry name" value="Tubulin_FtsZ_GTPase"/>
</dbReference>
<dbReference type="Gene3D" id="1.10.287.600">
    <property type="entry name" value="Helix hairpin bin"/>
    <property type="match status" value="1"/>
</dbReference>
<comment type="similarity">
    <text evidence="3">Belongs to the tubulin family.</text>
</comment>
<dbReference type="InterPro" id="IPR037103">
    <property type="entry name" value="Tubulin/FtsZ-like_C"/>
</dbReference>
<evidence type="ECO:0000313" key="18">
    <source>
        <dbReference type="EMBL" id="CAL4806225.1"/>
    </source>
</evidence>
<keyword evidence="5" id="KW-0493">Microtubule</keyword>
<keyword evidence="6" id="KW-0479">Metal-binding</keyword>
<dbReference type="PANTHER" id="PTHR11588">
    <property type="entry name" value="TUBULIN"/>
    <property type="match status" value="1"/>
</dbReference>
<evidence type="ECO:0000313" key="16">
    <source>
        <dbReference type="EMBL" id="CAI4018913.1"/>
    </source>
</evidence>
<keyword evidence="10" id="KW-0342">GTP-binding</keyword>
<comment type="cofactor">
    <cofactor evidence="1">
        <name>Mg(2+)</name>
        <dbReference type="ChEBI" id="CHEBI:18420"/>
    </cofactor>
</comment>
<evidence type="ECO:0000313" key="19">
    <source>
        <dbReference type="Proteomes" id="UP001152797"/>
    </source>
</evidence>
<dbReference type="GO" id="GO:0046872">
    <property type="term" value="F:metal ion binding"/>
    <property type="evidence" value="ECO:0007669"/>
    <property type="project" value="UniProtKB-KW"/>
</dbReference>
<dbReference type="PRINTS" id="PR01162">
    <property type="entry name" value="ALPHATUBULIN"/>
</dbReference>
<dbReference type="PROSITE" id="PS50802">
    <property type="entry name" value="OTU"/>
    <property type="match status" value="1"/>
</dbReference>
<dbReference type="SMART" id="SM00865">
    <property type="entry name" value="Tubulin_C"/>
    <property type="match status" value="1"/>
</dbReference>
<dbReference type="EMBL" id="CAMXCT010006720">
    <property type="protein sequence ID" value="CAI4018913.1"/>
    <property type="molecule type" value="Genomic_DNA"/>
</dbReference>
<evidence type="ECO:0000256" key="5">
    <source>
        <dbReference type="ARBA" id="ARBA00022701"/>
    </source>
</evidence>
<dbReference type="Pfam" id="PF02338">
    <property type="entry name" value="OTU"/>
    <property type="match status" value="1"/>
</dbReference>
<dbReference type="EMBL" id="CAMXCT030006720">
    <property type="protein sequence ID" value="CAL4806225.1"/>
    <property type="molecule type" value="Genomic_DNA"/>
</dbReference>
<dbReference type="InterPro" id="IPR036525">
    <property type="entry name" value="Tubulin/FtsZ_GTPase_sf"/>
</dbReference>
<keyword evidence="14" id="KW-1133">Transmembrane helix</keyword>
<evidence type="ECO:0000256" key="1">
    <source>
        <dbReference type="ARBA" id="ARBA00001946"/>
    </source>
</evidence>
<dbReference type="Pfam" id="PF00091">
    <property type="entry name" value="Tubulin"/>
    <property type="match status" value="1"/>
</dbReference>
<evidence type="ECO:0000313" key="17">
    <source>
        <dbReference type="EMBL" id="CAL1172288.1"/>
    </source>
</evidence>
<dbReference type="InterPro" id="IPR008280">
    <property type="entry name" value="Tub_FtsZ_C"/>
</dbReference>
<evidence type="ECO:0000256" key="10">
    <source>
        <dbReference type="ARBA" id="ARBA00023134"/>
    </source>
</evidence>
<comment type="caution">
    <text evidence="16">The sequence shown here is derived from an EMBL/GenBank/DDBJ whole genome shotgun (WGS) entry which is preliminary data.</text>
</comment>
<dbReference type="Proteomes" id="UP001152797">
    <property type="component" value="Unassembled WGS sequence"/>
</dbReference>
<dbReference type="EMBL" id="CAMXCT020006720">
    <property type="protein sequence ID" value="CAL1172288.1"/>
    <property type="molecule type" value="Genomic_DNA"/>
</dbReference>
<evidence type="ECO:0000256" key="13">
    <source>
        <dbReference type="SAM" id="MobiDB-lite"/>
    </source>
</evidence>
<keyword evidence="19" id="KW-1185">Reference proteome</keyword>
<keyword evidence="11" id="KW-0206">Cytoskeleton</keyword>
<evidence type="ECO:0000256" key="12">
    <source>
        <dbReference type="ARBA" id="ARBA00049117"/>
    </source>
</evidence>
<evidence type="ECO:0000256" key="14">
    <source>
        <dbReference type="SAM" id="Phobius"/>
    </source>
</evidence>
<dbReference type="PROSITE" id="PS00227">
    <property type="entry name" value="TUBULIN"/>
    <property type="match status" value="1"/>
</dbReference>
<evidence type="ECO:0000256" key="9">
    <source>
        <dbReference type="ARBA" id="ARBA00022842"/>
    </source>
</evidence>
<dbReference type="GO" id="GO:0005874">
    <property type="term" value="C:microtubule"/>
    <property type="evidence" value="ECO:0007669"/>
    <property type="project" value="UniProtKB-KW"/>
</dbReference>
<keyword evidence="4" id="KW-0963">Cytoplasm</keyword>
<evidence type="ECO:0000256" key="7">
    <source>
        <dbReference type="ARBA" id="ARBA00022741"/>
    </source>
</evidence>
<feature type="domain" description="OTU" evidence="15">
    <location>
        <begin position="1046"/>
        <end position="1185"/>
    </location>
</feature>
<dbReference type="Pfam" id="PF03953">
    <property type="entry name" value="Tubulin_C"/>
    <property type="match status" value="1"/>
</dbReference>
<dbReference type="Gene3D" id="3.90.70.80">
    <property type="match status" value="1"/>
</dbReference>
<organism evidence="16">
    <name type="scientific">Cladocopium goreaui</name>
    <dbReference type="NCBI Taxonomy" id="2562237"/>
    <lineage>
        <taxon>Eukaryota</taxon>
        <taxon>Sar</taxon>
        <taxon>Alveolata</taxon>
        <taxon>Dinophyceae</taxon>
        <taxon>Suessiales</taxon>
        <taxon>Symbiodiniaceae</taxon>
        <taxon>Cladocopium</taxon>
    </lineage>
</organism>
<evidence type="ECO:0000256" key="11">
    <source>
        <dbReference type="ARBA" id="ARBA00023212"/>
    </source>
</evidence>
<dbReference type="SUPFAM" id="SSF52490">
    <property type="entry name" value="Tubulin nucleotide-binding domain-like"/>
    <property type="match status" value="1"/>
</dbReference>
<proteinExistence type="inferred from homology"/>
<evidence type="ECO:0000256" key="8">
    <source>
        <dbReference type="ARBA" id="ARBA00022801"/>
    </source>
</evidence>
<feature type="compositionally biased region" description="Polar residues" evidence="13">
    <location>
        <begin position="1287"/>
        <end position="1301"/>
    </location>
</feature>
<protein>
    <submittedName>
        <fullName evidence="18">Tubulin alpha chain</fullName>
    </submittedName>
</protein>
<dbReference type="PRINTS" id="PR01161">
    <property type="entry name" value="TUBULIN"/>
</dbReference>
<evidence type="ECO:0000256" key="4">
    <source>
        <dbReference type="ARBA" id="ARBA00022490"/>
    </source>
</evidence>
<keyword evidence="7" id="KW-0547">Nucleotide-binding</keyword>
<evidence type="ECO:0000256" key="6">
    <source>
        <dbReference type="ARBA" id="ARBA00022723"/>
    </source>
</evidence>